<dbReference type="InterPro" id="IPR032812">
    <property type="entry name" value="SbsA_Ig"/>
</dbReference>
<feature type="domain" description="SbsA Ig-like" evidence="2">
    <location>
        <begin position="352"/>
        <end position="452"/>
    </location>
</feature>
<feature type="domain" description="SbsA Ig-like" evidence="2">
    <location>
        <begin position="568"/>
        <end position="672"/>
    </location>
</feature>
<sequence>MVENSSGGTLSTPMTTHFTTSALTDIEGGSIAIWGAPTHGAENAPRNPKLSVTFDEPIDPATVDEETFYLYDNTTGIDVEGDWQISNDKKTITFIPSEALRAGVRHYFYLGYSPYIKDLAGNRVSNSNYRYFTTAYETDDVAPNVLSTNITTNATNMPINGAVELTFDERLNRGCLLDEGIKVEANGIAIDIDLALSSDDKTLSITPVENFSTATSYVLTMSDICDYAGNTNDSYQLEFSTLSNTEVDNDAPGLVSISPDHQATEITTSLSTITMEFDEDIDQRTAPEVRGAGITVPGSYQVTGNTVVFTPSVNLVGNTTYTIYLYSTVADLAGNTRSLGTRQFVTAESVENTSPTIVAISPADLSIDTNSDTDIVLTFSEPMDASQLTSSNIAVFSGSETLTTSISRSVDGQFVTISANLPENSLISVVANDKIVDLSGNALVPFVSSFTTGLDPTGNVRPRVLQQVPSYNDDTSYDIDTITLYLSKPISAANLADGVTVLEDGELVEVDVSLSSSGSTLTLTKAGGLTPSARIEVYVDGLTDLVGNRIYSYDSNFEMAEISEQIGIAPAFTSTYPQGGTHLPLNLTIMAQFSEPLDESTVTSENVKLYTNNLEAVLHPATVQLDPTGTIISVNPDEPLEVNNSYYVQFTSDIIDTDGDIKYGNHYISFTTDDLSIVDDVGPAVVAMNPPNGAENIGVNALFSVRYDESINPISFVANNPSATNVMFDEEDKVITYRHQQSLATSSEITEVVSGVTDGAGNVAVSAQTVFNTGDSADVTAPTVVDVSISNNQINIPINAVTQWHFSEPIDPTSLSNEGIYYWNSSDLRIASTWELSSDGTILTVTPASALVADTLHYTYATGLRDLSGNPAGHEYRYFTTNSDIDVTSPTLLSINVDNEQTGLPLNLKLRVRIDEAISSFDSNIANLMDSEGLNIPLAMNLTRERTLITFTPKRLLDPDETYTFTISGLYDLSRNAMQESMTVTFTTGNKVDTAKSEVSAWSIPINYSVDIPLNPLLQVTFDEPVDVTTIDTDTFYLLDFSAQEKVASTWELSNNGQTLTLLPDSVLVANSRYDFYVGYSPIY</sequence>
<keyword evidence="4" id="KW-1185">Reference proteome</keyword>
<dbReference type="EMBL" id="JAQOMS010000002">
    <property type="protein sequence ID" value="MDC2888614.1"/>
    <property type="molecule type" value="Genomic_DNA"/>
</dbReference>
<accession>A0ABT5FAQ2</accession>
<dbReference type="RefSeq" id="WP_272180205.1">
    <property type="nucleotide sequence ID" value="NZ_JAQOMS010000002.1"/>
</dbReference>
<comment type="caution">
    <text evidence="3">The sequence shown here is derived from an EMBL/GenBank/DDBJ whole genome shotgun (WGS) entry which is preliminary data.</text>
</comment>
<evidence type="ECO:0000313" key="4">
    <source>
        <dbReference type="Proteomes" id="UP001528411"/>
    </source>
</evidence>
<feature type="domain" description="SbsA Ig-like" evidence="2">
    <location>
        <begin position="36"/>
        <end position="134"/>
    </location>
</feature>
<organism evidence="3 4">
    <name type="scientific">Psychrosphaera algicola</name>
    <dbReference type="NCBI Taxonomy" id="3023714"/>
    <lineage>
        <taxon>Bacteria</taxon>
        <taxon>Pseudomonadati</taxon>
        <taxon>Pseudomonadota</taxon>
        <taxon>Gammaproteobacteria</taxon>
        <taxon>Alteromonadales</taxon>
        <taxon>Pseudoalteromonadaceae</taxon>
        <taxon>Psychrosphaera</taxon>
    </lineage>
</organism>
<dbReference type="InterPro" id="IPR014755">
    <property type="entry name" value="Cu-Rt/internalin_Ig-like"/>
</dbReference>
<keyword evidence="1" id="KW-0732">Signal</keyword>
<reference evidence="3 4" key="1">
    <citation type="submission" date="2023-01" db="EMBL/GenBank/DDBJ databases">
        <title>Psychrosphaera sp. nov., isolated from marine algae.</title>
        <authorList>
            <person name="Bayburt H."/>
            <person name="Choi B.J."/>
            <person name="Kim J.M."/>
            <person name="Choi D.G."/>
            <person name="Jeon C.O."/>
        </authorList>
    </citation>
    <scope>NUCLEOTIDE SEQUENCE [LARGE SCALE GENOMIC DNA]</scope>
    <source>
        <strain evidence="3 4">G1-22</strain>
    </source>
</reference>
<evidence type="ECO:0000259" key="2">
    <source>
        <dbReference type="Pfam" id="PF13205"/>
    </source>
</evidence>
<dbReference type="Gene3D" id="2.60.40.1220">
    <property type="match status" value="8"/>
</dbReference>
<evidence type="ECO:0000313" key="3">
    <source>
        <dbReference type="EMBL" id="MDC2888614.1"/>
    </source>
</evidence>
<protein>
    <submittedName>
        <fullName evidence="3">Ig-like domain-containing protein</fullName>
    </submittedName>
</protein>
<gene>
    <name evidence="3" type="ORF">PN838_07390</name>
</gene>
<proteinExistence type="predicted"/>
<dbReference type="Pfam" id="PF13205">
    <property type="entry name" value="Big_5"/>
    <property type="match status" value="9"/>
</dbReference>
<feature type="domain" description="SbsA Ig-like" evidence="2">
    <location>
        <begin position="139"/>
        <end position="241"/>
    </location>
</feature>
<feature type="domain" description="SbsA Ig-like" evidence="2">
    <location>
        <begin position="248"/>
        <end position="336"/>
    </location>
</feature>
<dbReference type="Proteomes" id="UP001528411">
    <property type="component" value="Unassembled WGS sequence"/>
</dbReference>
<name>A0ABT5FAQ2_9GAMM</name>
<feature type="domain" description="SbsA Ig-like" evidence="2">
    <location>
        <begin position="1002"/>
        <end position="1080"/>
    </location>
</feature>
<feature type="domain" description="SbsA Ig-like" evidence="2">
    <location>
        <begin position="778"/>
        <end position="880"/>
    </location>
</feature>
<feature type="domain" description="SbsA Ig-like" evidence="2">
    <location>
        <begin position="460"/>
        <end position="553"/>
    </location>
</feature>
<feature type="domain" description="SbsA Ig-like" evidence="2">
    <location>
        <begin position="886"/>
        <end position="988"/>
    </location>
</feature>
<evidence type="ECO:0000256" key="1">
    <source>
        <dbReference type="ARBA" id="ARBA00022729"/>
    </source>
</evidence>